<dbReference type="EMBL" id="CVMT01000004">
    <property type="protein sequence ID" value="CRG88054.1"/>
    <property type="molecule type" value="Genomic_DNA"/>
</dbReference>
<dbReference type="Pfam" id="PF01370">
    <property type="entry name" value="Epimerase"/>
    <property type="match status" value="1"/>
</dbReference>
<proteinExistence type="inferred from homology"/>
<name>A0A0U1LXG2_TALIS</name>
<evidence type="ECO:0000256" key="1">
    <source>
        <dbReference type="ARBA" id="ARBA00023002"/>
    </source>
</evidence>
<comment type="similarity">
    <text evidence="2">Belongs to the NAD(P)-dependent epimerase/dehydratase family. Dihydroflavonol-4-reductase subfamily.</text>
</comment>
<dbReference type="SUPFAM" id="SSF51735">
    <property type="entry name" value="NAD(P)-binding Rossmann-fold domains"/>
    <property type="match status" value="1"/>
</dbReference>
<dbReference type="InterPro" id="IPR001509">
    <property type="entry name" value="Epimerase_deHydtase"/>
</dbReference>
<dbReference type="OMA" id="SNTWNDS"/>
<sequence length="338" mass="37273">MTQEFAIPKGSTVVITGANGYIASHIADLLLELGYLVRGTVRSEKPWLDQLFEKKYGKGKFQSVVLPDLATEGVYKDIIKGAAAFVHVASDVSFSPDANRVIPPVVKLTTNALTAAAQEASVKRFVLTSSSSAALWPTQDEEGVIIDENSWNDSAVKAAWDPNTPEGQKAVSVYGASKTEGERAAWNWIKENKPSFVFNAVLPNYNTGPTLHPEIKGSTMAGIRNLLEGDSTFIKMFPGQHYIDVRDTARLHVAALLDVSIKDERIFAFVHEFNWTDVIFLLRGLRPDNKDIPEPPTNESRDRTVIKPKARAEQILHSFWGRSWVGFNDSVTAGIEGF</sequence>
<keyword evidence="5" id="KW-1185">Reference proteome</keyword>
<dbReference type="OrthoDB" id="4223976at2759"/>
<gene>
    <name evidence="4" type="ORF">PISL3812_05080</name>
</gene>
<dbReference type="InterPro" id="IPR050425">
    <property type="entry name" value="NAD(P)_dehydrat-like"/>
</dbReference>
<dbReference type="AlphaFoldDB" id="A0A0U1LXG2"/>
<feature type="domain" description="NAD-dependent epimerase/dehydratase" evidence="3">
    <location>
        <begin position="13"/>
        <end position="258"/>
    </location>
</feature>
<dbReference type="STRING" id="28573.A0A0U1LXG2"/>
<dbReference type="PANTHER" id="PTHR10366">
    <property type="entry name" value="NAD DEPENDENT EPIMERASE/DEHYDRATASE"/>
    <property type="match status" value="1"/>
</dbReference>
<dbReference type="GO" id="GO:0016616">
    <property type="term" value="F:oxidoreductase activity, acting on the CH-OH group of donors, NAD or NADP as acceptor"/>
    <property type="evidence" value="ECO:0007669"/>
    <property type="project" value="TreeGrafter"/>
</dbReference>
<organism evidence="4 5">
    <name type="scientific">Talaromyces islandicus</name>
    <name type="common">Penicillium islandicum</name>
    <dbReference type="NCBI Taxonomy" id="28573"/>
    <lineage>
        <taxon>Eukaryota</taxon>
        <taxon>Fungi</taxon>
        <taxon>Dikarya</taxon>
        <taxon>Ascomycota</taxon>
        <taxon>Pezizomycotina</taxon>
        <taxon>Eurotiomycetes</taxon>
        <taxon>Eurotiomycetidae</taxon>
        <taxon>Eurotiales</taxon>
        <taxon>Trichocomaceae</taxon>
        <taxon>Talaromyces</taxon>
        <taxon>Talaromyces sect. Islandici</taxon>
    </lineage>
</organism>
<dbReference type="Proteomes" id="UP000054383">
    <property type="component" value="Unassembled WGS sequence"/>
</dbReference>
<evidence type="ECO:0000313" key="4">
    <source>
        <dbReference type="EMBL" id="CRG88054.1"/>
    </source>
</evidence>
<evidence type="ECO:0000259" key="3">
    <source>
        <dbReference type="Pfam" id="PF01370"/>
    </source>
</evidence>
<dbReference type="InterPro" id="IPR036291">
    <property type="entry name" value="NAD(P)-bd_dom_sf"/>
</dbReference>
<dbReference type="Gene3D" id="3.40.50.720">
    <property type="entry name" value="NAD(P)-binding Rossmann-like Domain"/>
    <property type="match status" value="1"/>
</dbReference>
<evidence type="ECO:0000256" key="2">
    <source>
        <dbReference type="ARBA" id="ARBA00023445"/>
    </source>
</evidence>
<accession>A0A0U1LXG2</accession>
<reference evidence="4 5" key="1">
    <citation type="submission" date="2015-04" db="EMBL/GenBank/DDBJ databases">
        <authorList>
            <person name="Syromyatnikov M.Y."/>
            <person name="Popov V.N."/>
        </authorList>
    </citation>
    <scope>NUCLEOTIDE SEQUENCE [LARGE SCALE GENOMIC DNA]</scope>
    <source>
        <strain evidence="4">WF-38-12</strain>
    </source>
</reference>
<dbReference type="PANTHER" id="PTHR10366:SF562">
    <property type="entry name" value="ALDEHYDE REDUCTASE II (AFU_ORTHOLOGUE AFUA_1G11360)"/>
    <property type="match status" value="1"/>
</dbReference>
<protein>
    <submittedName>
        <fullName evidence="4">Aldehyde reductase 2</fullName>
    </submittedName>
</protein>
<keyword evidence="1" id="KW-0560">Oxidoreductase</keyword>
<evidence type="ECO:0000313" key="5">
    <source>
        <dbReference type="Proteomes" id="UP000054383"/>
    </source>
</evidence>